<dbReference type="OrthoDB" id="10422365at2759"/>
<evidence type="ECO:0000256" key="2">
    <source>
        <dbReference type="SAM" id="Phobius"/>
    </source>
</evidence>
<reference evidence="3 4" key="1">
    <citation type="journal article" date="2019" name="BMC Genomics">
        <title>New insights from Opisthorchis felineus genome: update on genomics of the epidemiologically important liver flukes.</title>
        <authorList>
            <person name="Ershov N.I."/>
            <person name="Mordvinov V.A."/>
            <person name="Prokhortchouk E.B."/>
            <person name="Pakharukova M.Y."/>
            <person name="Gunbin K.V."/>
            <person name="Ustyantsev K."/>
            <person name="Genaev M.A."/>
            <person name="Blinov A.G."/>
            <person name="Mazur A."/>
            <person name="Boulygina E."/>
            <person name="Tsygankova S."/>
            <person name="Khrameeva E."/>
            <person name="Chekanov N."/>
            <person name="Fan G."/>
            <person name="Xiao A."/>
            <person name="Zhang H."/>
            <person name="Xu X."/>
            <person name="Yang H."/>
            <person name="Solovyev V."/>
            <person name="Lee S.M."/>
            <person name="Liu X."/>
            <person name="Afonnikov D.A."/>
            <person name="Skryabin K.G."/>
        </authorList>
    </citation>
    <scope>NUCLEOTIDE SEQUENCE [LARGE SCALE GENOMIC DNA]</scope>
    <source>
        <strain evidence="3">AK-0245</strain>
        <tissue evidence="3">Whole organism</tissue>
    </source>
</reference>
<feature type="compositionally biased region" description="Basic and acidic residues" evidence="1">
    <location>
        <begin position="52"/>
        <end position="67"/>
    </location>
</feature>
<feature type="compositionally biased region" description="Polar residues" evidence="1">
    <location>
        <begin position="38"/>
        <end position="48"/>
    </location>
</feature>
<feature type="compositionally biased region" description="Polar residues" evidence="1">
    <location>
        <begin position="74"/>
        <end position="86"/>
    </location>
</feature>
<keyword evidence="4" id="KW-1185">Reference proteome</keyword>
<proteinExistence type="predicted"/>
<dbReference type="AlphaFoldDB" id="A0A4S2LP94"/>
<feature type="region of interest" description="Disordered" evidence="1">
    <location>
        <begin position="29"/>
        <end position="86"/>
    </location>
</feature>
<keyword evidence="2" id="KW-1133">Transmembrane helix</keyword>
<evidence type="ECO:0000313" key="3">
    <source>
        <dbReference type="EMBL" id="TGZ62668.1"/>
    </source>
</evidence>
<keyword evidence="2" id="KW-0812">Transmembrane</keyword>
<feature type="transmembrane region" description="Helical" evidence="2">
    <location>
        <begin position="94"/>
        <end position="113"/>
    </location>
</feature>
<name>A0A4S2LP94_OPIFE</name>
<gene>
    <name evidence="3" type="ORF">CRM22_007327</name>
</gene>
<sequence length="126" mass="13940">MEPTYESATQNLGSSSTVVDRTSVLKQASLMQPLDTAITPTEDTTPNSVKPAKTEENTPEDPRKTDDLSMEPTAETTTQDLESSSPVTCHTSTWYLAFSMWLIFGLVACFNELRIDNNKIDRTFGT</sequence>
<dbReference type="EMBL" id="SJOL01007418">
    <property type="protein sequence ID" value="TGZ62668.1"/>
    <property type="molecule type" value="Genomic_DNA"/>
</dbReference>
<organism evidence="3 4">
    <name type="scientific">Opisthorchis felineus</name>
    <dbReference type="NCBI Taxonomy" id="147828"/>
    <lineage>
        <taxon>Eukaryota</taxon>
        <taxon>Metazoa</taxon>
        <taxon>Spiralia</taxon>
        <taxon>Lophotrochozoa</taxon>
        <taxon>Platyhelminthes</taxon>
        <taxon>Trematoda</taxon>
        <taxon>Digenea</taxon>
        <taxon>Opisthorchiida</taxon>
        <taxon>Opisthorchiata</taxon>
        <taxon>Opisthorchiidae</taxon>
        <taxon>Opisthorchis</taxon>
    </lineage>
</organism>
<keyword evidence="2" id="KW-0472">Membrane</keyword>
<protein>
    <submittedName>
        <fullName evidence="3">Uncharacterized protein</fullName>
    </submittedName>
</protein>
<comment type="caution">
    <text evidence="3">The sequence shown here is derived from an EMBL/GenBank/DDBJ whole genome shotgun (WGS) entry which is preliminary data.</text>
</comment>
<evidence type="ECO:0000256" key="1">
    <source>
        <dbReference type="SAM" id="MobiDB-lite"/>
    </source>
</evidence>
<accession>A0A4S2LP94</accession>
<dbReference type="Proteomes" id="UP000308267">
    <property type="component" value="Unassembled WGS sequence"/>
</dbReference>
<evidence type="ECO:0000313" key="4">
    <source>
        <dbReference type="Proteomes" id="UP000308267"/>
    </source>
</evidence>